<dbReference type="EMBL" id="APAU02000123">
    <property type="protein sequence ID" value="EUB56248.1"/>
    <property type="molecule type" value="Genomic_DNA"/>
</dbReference>
<dbReference type="GeneID" id="36344625"/>
<dbReference type="RefSeq" id="XP_024347444.1">
    <property type="nucleotide sequence ID" value="XM_024498159.1"/>
</dbReference>
<protein>
    <submittedName>
        <fullName evidence="1">Uncharacterized protein</fullName>
    </submittedName>
</protein>
<gene>
    <name evidence="1" type="ORF">EGR_08910</name>
</gene>
<dbReference type="AlphaFoldDB" id="W6U501"/>
<sequence>MSFYRKTQTLNKRNLLRRFKNQHKTKQIQTYLNIKKKRCLSKIFARCTSFLPHKNAATIVTIAPKAMVKYYSHYLRAHNSTFRGQIDHTVKQRKGDKRKGINFEHSTGFIRLNFPPFLLLRYLRTLTDSVSDAHLQSFLNHSTKKRKIKVYCKVVEHQSRNYEISYNRLQIMVRINAFKLWKITGSQQHTFSLPTTQHVNIFWTSLSRRHKMTRAYSNNFHLEEKSAKIFIQYAAQAAKVTSKTTNSSYTNIIKSQMVNKILLDPPGCKMAQPDDLTLVEHLCRSDYNCTLIGPLHKSLTILLNFNCKSKSKRLLGKNMMGWQNQWSRIYLKHVSLESLSYIRDQ</sequence>
<proteinExistence type="predicted"/>
<reference evidence="1 2" key="1">
    <citation type="journal article" date="2013" name="Nat. Genet.">
        <title>The genome of the hydatid tapeworm Echinococcus granulosus.</title>
        <authorList>
            <person name="Zheng H."/>
            <person name="Zhang W."/>
            <person name="Zhang L."/>
            <person name="Zhang Z."/>
            <person name="Li J."/>
            <person name="Lu G."/>
            <person name="Zhu Y."/>
            <person name="Wang Y."/>
            <person name="Huang Y."/>
            <person name="Liu J."/>
            <person name="Kang H."/>
            <person name="Chen J."/>
            <person name="Wang L."/>
            <person name="Chen A."/>
            <person name="Yu S."/>
            <person name="Gao Z."/>
            <person name="Jin L."/>
            <person name="Gu W."/>
            <person name="Wang Z."/>
            <person name="Zhao L."/>
            <person name="Shi B."/>
            <person name="Wen H."/>
            <person name="Lin R."/>
            <person name="Jones M.K."/>
            <person name="Brejova B."/>
            <person name="Vinar T."/>
            <person name="Zhao G."/>
            <person name="McManus D.P."/>
            <person name="Chen Z."/>
            <person name="Zhou Y."/>
            <person name="Wang S."/>
        </authorList>
    </citation>
    <scope>NUCLEOTIDE SEQUENCE [LARGE SCALE GENOMIC DNA]</scope>
</reference>
<dbReference type="Proteomes" id="UP000019149">
    <property type="component" value="Unassembled WGS sequence"/>
</dbReference>
<accession>W6U501</accession>
<keyword evidence="2" id="KW-1185">Reference proteome</keyword>
<dbReference type="KEGG" id="egl:EGR_08910"/>
<dbReference type="CTD" id="36344625"/>
<organism evidence="1 2">
    <name type="scientific">Echinococcus granulosus</name>
    <name type="common">Hydatid tapeworm</name>
    <dbReference type="NCBI Taxonomy" id="6210"/>
    <lineage>
        <taxon>Eukaryota</taxon>
        <taxon>Metazoa</taxon>
        <taxon>Spiralia</taxon>
        <taxon>Lophotrochozoa</taxon>
        <taxon>Platyhelminthes</taxon>
        <taxon>Cestoda</taxon>
        <taxon>Eucestoda</taxon>
        <taxon>Cyclophyllidea</taxon>
        <taxon>Taeniidae</taxon>
        <taxon>Echinococcus</taxon>
        <taxon>Echinococcus granulosus group</taxon>
    </lineage>
</organism>
<name>W6U501_ECHGR</name>
<comment type="caution">
    <text evidence="1">The sequence shown here is derived from an EMBL/GenBank/DDBJ whole genome shotgun (WGS) entry which is preliminary data.</text>
</comment>
<evidence type="ECO:0000313" key="1">
    <source>
        <dbReference type="EMBL" id="EUB56248.1"/>
    </source>
</evidence>
<evidence type="ECO:0000313" key="2">
    <source>
        <dbReference type="Proteomes" id="UP000019149"/>
    </source>
</evidence>